<evidence type="ECO:0000313" key="5">
    <source>
        <dbReference type="EMBL" id="QLG74708.1"/>
    </source>
</evidence>
<protein>
    <recommendedName>
        <fullName evidence="7">Nucleolar pre-ribosomal-associated protein 1 C-terminal domain-containing protein</fullName>
    </recommendedName>
</protein>
<accession>A0A7H9B7J1</accession>
<dbReference type="InterPro" id="IPR021714">
    <property type="entry name" value="URB1_N"/>
</dbReference>
<dbReference type="OrthoDB" id="72892at2759"/>
<evidence type="ECO:0000256" key="1">
    <source>
        <dbReference type="SAM" id="Coils"/>
    </source>
</evidence>
<dbReference type="GO" id="GO:0000463">
    <property type="term" value="P:maturation of LSU-rRNA from tricistronic rRNA transcript (SSU-rRNA, 5.8S rRNA, LSU-rRNA)"/>
    <property type="evidence" value="ECO:0007669"/>
    <property type="project" value="TreeGrafter"/>
</dbReference>
<dbReference type="Pfam" id="PF26140">
    <property type="entry name" value="HEAT_URB1"/>
    <property type="match status" value="1"/>
</dbReference>
<gene>
    <name evidence="5" type="ORF">HG535_0H00330</name>
</gene>
<feature type="domain" description="URB1 C-terminal" evidence="3">
    <location>
        <begin position="1416"/>
        <end position="1617"/>
    </location>
</feature>
<evidence type="ECO:0008006" key="7">
    <source>
        <dbReference type="Google" id="ProtNLM"/>
    </source>
</evidence>
<dbReference type="GO" id="GO:0005730">
    <property type="term" value="C:nucleolus"/>
    <property type="evidence" value="ECO:0007669"/>
    <property type="project" value="TreeGrafter"/>
</dbReference>
<evidence type="ECO:0000259" key="4">
    <source>
        <dbReference type="Pfam" id="PF26140"/>
    </source>
</evidence>
<dbReference type="Proteomes" id="UP000509704">
    <property type="component" value="Chromosome 8"/>
</dbReference>
<dbReference type="PANTHER" id="PTHR13500:SF0">
    <property type="entry name" value="NUCLEOLAR PRE-RIBOSOMAL-ASSOCIATED PROTEIN 1"/>
    <property type="match status" value="1"/>
</dbReference>
<keyword evidence="1" id="KW-0175">Coiled coil</keyword>
<dbReference type="InterPro" id="IPR039844">
    <property type="entry name" value="URB1"/>
</dbReference>
<dbReference type="GO" id="GO:0000466">
    <property type="term" value="P:maturation of 5.8S rRNA from tricistronic rRNA transcript (SSU-rRNA, 5.8S rRNA, LSU-rRNA)"/>
    <property type="evidence" value="ECO:0007669"/>
    <property type="project" value="TreeGrafter"/>
</dbReference>
<dbReference type="InterPro" id="IPR059018">
    <property type="entry name" value="HEAT_URB1"/>
</dbReference>
<feature type="domain" description="URB1 N-terminal" evidence="2">
    <location>
        <begin position="66"/>
        <end position="393"/>
    </location>
</feature>
<evidence type="ECO:0000259" key="3">
    <source>
        <dbReference type="Pfam" id="PF16201"/>
    </source>
</evidence>
<evidence type="ECO:0000313" key="6">
    <source>
        <dbReference type="Proteomes" id="UP000509704"/>
    </source>
</evidence>
<evidence type="ECO:0000259" key="2">
    <source>
        <dbReference type="Pfam" id="PF11707"/>
    </source>
</evidence>
<reference evidence="5 6" key="1">
    <citation type="submission" date="2020-07" db="EMBL/GenBank/DDBJ databases">
        <title>The yeast mating-type switching endonuclease HO is a domesticated member of an unorthodox homing genetic element family.</title>
        <authorList>
            <person name="Coughlan A.Y."/>
            <person name="Lombardi L."/>
            <person name="Braun-Galleani S."/>
            <person name="Martos A.R."/>
            <person name="Galeote V."/>
            <person name="Bigey F."/>
            <person name="Dequin S."/>
            <person name="Byrne K.P."/>
            <person name="Wolfe K.H."/>
        </authorList>
    </citation>
    <scope>NUCLEOTIDE SEQUENCE [LARGE SCALE GENOMIC DNA]</scope>
    <source>
        <strain evidence="5 6">NRRL Y-6702</strain>
    </source>
</reference>
<dbReference type="EMBL" id="CP058611">
    <property type="protein sequence ID" value="QLG74708.1"/>
    <property type="molecule type" value="Genomic_DNA"/>
</dbReference>
<sequence length="1694" mass="193102">MVSQERSGGPIQHLYSKKKSQYVAESSMDDGVLETLSGILAMLEEEGDLRDYAPLIQFFRKGFSAQAVQSWSYYAEVNNHAKFASSTEILTTTLKFLGAQKNVYEYGSTLIDTIITNQINVLYRGLNTMRASTTISTIVLMKEMILFSSGSHVEQLISNFDFSLPSLAKILNIGKTEKPVTEGGSRSSKVIMRQELIDFWLLLTSLSSPILRKGLLTENPKIMGAWFRFMDKADSVSIMKQTLDTLVQKVLTEPVFKRLTKTKILNELALSKIHSFYYSSDRELVKKVNEFFLLYGSDPKASVVFPDDRVWFSESPLSGTRKGAVVAINQKEFHVYNKLLFNVLKFFKPWEDDMQSITVCKILNHVPELVAPYCAFLASHGSHDPKMTSYWFGCTMTIGRIINLEIPAFMKEVQTDISPSTTLVMQNLVPSSLTKMALTKALHHEKPLIRQLACQLIVFSFYKLEKVFGLYEKKGWVAAKASLRNAFHAVIPEPTTIVQIINQTYADNKENKILQLSLTTILRLYSKIFSNFFSVSFPTSNIFADIIGGKEFSGMDLAILDNFLRFQELNGTQMKWWQKTPGGHSLFVSLLTLTIKANDAISDKICQVIENMFRGTVIFNDLSCSPQKALVHSLQAFIGVDDSDDMSKIWKLLDEAVERCMRTPYKYVDSSREHRFLSPFTMALSEQWNYVDKSSSLDVVGKWFCIYLRTMIICGESEEGTKSVIEKLSTVPREYTVSYLAFDKYEEKLERLRTSDYMLANLSASSFFEYVTLKPYSDLKKLSRYPTNRFDAAALQFRLTVLVNQVSIDFDDHFRNVIDGFLNRLANYSMADISFKFMNINLIDTLFENISHLHTGESHFSKSIFVANEMIQMNRDLFDDSSFKAFAYSWLLKNEKVLRNHDQSIVVFVSSLCRCLRSDHSLSLLELYDGISPDVLKTLLRNLLEVGEECVPFAALINCLKDKATDSIDLASLLIENNRISGMKAVKLLELVFSDRHFIAVIEPFIRSQYYVLEDILPYLTNAMDNNTALRIALAIPGSDSSVINNFLSTTVKHCLDSFEQLDADSSQKALKLFHLKSELLLDSDKAEILDYIFKSYKDKYSATVIDFVILAADFERPEVANWLAKLSLFITRAFTSHINVSELLLTVLSRMQSLLKMVDIWEKVPGTILCSQLEAILNGMHVGNSHVLEYVCHILLAANGEVPEFPKLLQCFITNEQNILNVKGDSYSQFLSSAIIFILFSQDPSKCCTAATQRKFLEFYSGTPASHDRILFKVLEILESVSSSSWTNEVYMWDLLENENEDGVEFVDLISSKKEGLIVTLRSEAIENTTKNYILDKPKLPPLEPSNSEKSWENLQRYFINNERALSGHNTLIYDPMFLLLASIHNEELLKKSVAEDGSAKYVFNVKGFLDCGMLQLAICALSDEPTVHEVALNIIMGLLNSLEEKDQLKDNSIFKVLLKRIVFTLNNKSDEEINKDHQIAPCIWLSISNLCYQLLNPASNLFEKSYRWVFSSPFIRYNDIPLLQELMLITNPQNTELEHYYRQLGWVLDTLNLGIKTNDDVDLLKRKGVLEWLSNLMNIPYLNARLSSFIHSIFYLVQRIENGGSTLITRTASISNLELHHVSLKNKLQSLLNELSENEQDNKHMKRALISKASRLNVEELLEGHAILVNSQKRLKDWVDSDFCNIQKRLRQ</sequence>
<name>A0A7H9B7J1_ZYGMR</name>
<feature type="coiled-coil region" evidence="1">
    <location>
        <begin position="1616"/>
        <end position="1650"/>
    </location>
</feature>
<feature type="domain" description="URB1 central HEAT repeat" evidence="4">
    <location>
        <begin position="572"/>
        <end position="754"/>
    </location>
</feature>
<dbReference type="GeneID" id="59238510"/>
<dbReference type="KEGG" id="zmk:HG535_0H00330"/>
<dbReference type="InterPro" id="IPR032436">
    <property type="entry name" value="URB1_C"/>
</dbReference>
<dbReference type="Pfam" id="PF11707">
    <property type="entry name" value="Npa1"/>
    <property type="match status" value="1"/>
</dbReference>
<proteinExistence type="predicted"/>
<dbReference type="PANTHER" id="PTHR13500">
    <property type="entry name" value="NUCLEOLAR PRERIBOSOMAL-ASSOCIATED PROTEIN 1"/>
    <property type="match status" value="1"/>
</dbReference>
<dbReference type="Pfam" id="PF16201">
    <property type="entry name" value="NopRA1"/>
    <property type="match status" value="1"/>
</dbReference>
<dbReference type="RefSeq" id="XP_037146433.1">
    <property type="nucleotide sequence ID" value="XM_037290538.1"/>
</dbReference>
<keyword evidence="6" id="KW-1185">Reference proteome</keyword>
<organism evidence="5 6">
    <name type="scientific">Zygotorulaspora mrakii</name>
    <name type="common">Zygosaccharomyces mrakii</name>
    <dbReference type="NCBI Taxonomy" id="42260"/>
    <lineage>
        <taxon>Eukaryota</taxon>
        <taxon>Fungi</taxon>
        <taxon>Dikarya</taxon>
        <taxon>Ascomycota</taxon>
        <taxon>Saccharomycotina</taxon>
        <taxon>Saccharomycetes</taxon>
        <taxon>Saccharomycetales</taxon>
        <taxon>Saccharomycetaceae</taxon>
        <taxon>Zygotorulaspora</taxon>
    </lineage>
</organism>